<reference evidence="1" key="1">
    <citation type="submission" date="2021-04" db="EMBL/GenBank/DDBJ databases">
        <title>Isolation of p-tert-butylphenol degrading bacteria Sphingobium phenoxybenzoativorans Tas13 from active sludge.</title>
        <authorList>
            <person name="Li Y."/>
        </authorList>
    </citation>
    <scope>NUCLEOTIDE SEQUENCE</scope>
    <source>
        <strain evidence="1">Tas13</strain>
    </source>
</reference>
<dbReference type="PROSITE" id="PS00161">
    <property type="entry name" value="ISOCITRATE_LYASE"/>
    <property type="match status" value="1"/>
</dbReference>
<dbReference type="PANTHER" id="PTHR42905">
    <property type="entry name" value="PHOSPHOENOLPYRUVATE CARBOXYLASE"/>
    <property type="match status" value="1"/>
</dbReference>
<name>A0A975K8G8_9SPHN</name>
<dbReference type="InterPro" id="IPR015813">
    <property type="entry name" value="Pyrv/PenolPyrv_kinase-like_dom"/>
</dbReference>
<dbReference type="InterPro" id="IPR018523">
    <property type="entry name" value="Isocitrate_lyase_ph_CS"/>
</dbReference>
<evidence type="ECO:0000313" key="1">
    <source>
        <dbReference type="EMBL" id="QUT06734.1"/>
    </source>
</evidence>
<dbReference type="Proteomes" id="UP000681425">
    <property type="component" value="Chromosome"/>
</dbReference>
<organism evidence="1 2">
    <name type="scientific">Sphingobium phenoxybenzoativorans</name>
    <dbReference type="NCBI Taxonomy" id="1592790"/>
    <lineage>
        <taxon>Bacteria</taxon>
        <taxon>Pseudomonadati</taxon>
        <taxon>Pseudomonadota</taxon>
        <taxon>Alphaproteobacteria</taxon>
        <taxon>Sphingomonadales</taxon>
        <taxon>Sphingomonadaceae</taxon>
        <taxon>Sphingobium</taxon>
    </lineage>
</organism>
<protein>
    <submittedName>
        <fullName evidence="1">Isocitrate lyase/PEP mutase family protein</fullName>
    </submittedName>
</protein>
<dbReference type="KEGG" id="spph:KFK14_04635"/>
<gene>
    <name evidence="1" type="ORF">KFK14_04635</name>
</gene>
<evidence type="ECO:0000313" key="2">
    <source>
        <dbReference type="Proteomes" id="UP000681425"/>
    </source>
</evidence>
<dbReference type="Pfam" id="PF13714">
    <property type="entry name" value="PEP_mutase"/>
    <property type="match status" value="1"/>
</dbReference>
<keyword evidence="1" id="KW-0456">Lyase</keyword>
<dbReference type="InterPro" id="IPR039556">
    <property type="entry name" value="ICL/PEPM"/>
</dbReference>
<dbReference type="InterPro" id="IPR040442">
    <property type="entry name" value="Pyrv_kinase-like_dom_sf"/>
</dbReference>
<dbReference type="AlphaFoldDB" id="A0A975K8G8"/>
<dbReference type="RefSeq" id="WP_212610038.1">
    <property type="nucleotide sequence ID" value="NZ_CP073910.1"/>
</dbReference>
<dbReference type="GO" id="GO:0016833">
    <property type="term" value="F:oxo-acid-lyase activity"/>
    <property type="evidence" value="ECO:0007669"/>
    <property type="project" value="UniProtKB-ARBA"/>
</dbReference>
<dbReference type="PANTHER" id="PTHR42905:SF5">
    <property type="entry name" value="CARBOXYVINYL-CARBOXYPHOSPHONATE PHOSPHORYLMUTASE, CHLOROPLASTIC"/>
    <property type="match status" value="1"/>
</dbReference>
<keyword evidence="2" id="KW-1185">Reference proteome</keyword>
<proteinExistence type="predicted"/>
<dbReference type="EMBL" id="CP073910">
    <property type="protein sequence ID" value="QUT06734.1"/>
    <property type="molecule type" value="Genomic_DNA"/>
</dbReference>
<dbReference type="Gene3D" id="3.20.20.60">
    <property type="entry name" value="Phosphoenolpyruvate-binding domains"/>
    <property type="match status" value="1"/>
</dbReference>
<dbReference type="CDD" id="cd00377">
    <property type="entry name" value="ICL_PEPM"/>
    <property type="match status" value="1"/>
</dbReference>
<accession>A0A975K8G8</accession>
<sequence>MRKTTELRRLIEDRELLVMPGAYDALSARIVEESGFKAIQASGANIVACHFGVPDYSLVSAREMAEHTGRIARAVDVPVMGDGDTGFGNAVNAYLTVEQFERAGAAGINIEDQVVPKRCGHLEGKVLLDFDEAVAKVEAACDARQDKDFVINARTDALGVFGIEEAIRRGNAFLKAGATMVFLEGADSVDAIRKAVAEIDGPVAINLVEGGKTPKSLTFAMLQELGVARVSLPSTAMQAAVQSLRTVFARVKEAGSIEGYEELLCGFGVAQRLLGLDEIFALESRYMSRLAGKAGHP</sequence>
<dbReference type="SUPFAM" id="SSF51621">
    <property type="entry name" value="Phosphoenolpyruvate/pyruvate domain"/>
    <property type="match status" value="1"/>
</dbReference>